<organism evidence="1 2">
    <name type="scientific">Sphaeroforma arctica JP610</name>
    <dbReference type="NCBI Taxonomy" id="667725"/>
    <lineage>
        <taxon>Eukaryota</taxon>
        <taxon>Ichthyosporea</taxon>
        <taxon>Ichthyophonida</taxon>
        <taxon>Sphaeroforma</taxon>
    </lineage>
</organism>
<proteinExistence type="predicted"/>
<dbReference type="GeneID" id="25906316"/>
<dbReference type="EMBL" id="KQ241982">
    <property type="protein sequence ID" value="KNC81900.1"/>
    <property type="molecule type" value="Genomic_DNA"/>
</dbReference>
<sequence>PSEYEDVIYGKVACKVTIDQSKLVVTPSAGKSKNGAQEYVWDEVGICNSIILH</sequence>
<evidence type="ECO:0000313" key="1">
    <source>
        <dbReference type="EMBL" id="KNC81900.1"/>
    </source>
</evidence>
<keyword evidence="2" id="KW-1185">Reference proteome</keyword>
<gene>
    <name evidence="1" type="ORF">SARC_05812</name>
</gene>
<reference evidence="1 2" key="1">
    <citation type="submission" date="2011-02" db="EMBL/GenBank/DDBJ databases">
        <title>The Genome Sequence of Sphaeroforma arctica JP610.</title>
        <authorList>
            <consortium name="The Broad Institute Genome Sequencing Platform"/>
            <person name="Russ C."/>
            <person name="Cuomo C."/>
            <person name="Young S.K."/>
            <person name="Zeng Q."/>
            <person name="Gargeya S."/>
            <person name="Alvarado L."/>
            <person name="Berlin A."/>
            <person name="Chapman S.B."/>
            <person name="Chen Z."/>
            <person name="Freedman E."/>
            <person name="Gellesch M."/>
            <person name="Goldberg J."/>
            <person name="Griggs A."/>
            <person name="Gujja S."/>
            <person name="Heilman E."/>
            <person name="Heiman D."/>
            <person name="Howarth C."/>
            <person name="Mehta T."/>
            <person name="Neiman D."/>
            <person name="Pearson M."/>
            <person name="Roberts A."/>
            <person name="Saif S."/>
            <person name="Shea T."/>
            <person name="Shenoy N."/>
            <person name="Sisk P."/>
            <person name="Stolte C."/>
            <person name="Sykes S."/>
            <person name="White J."/>
            <person name="Yandava C."/>
            <person name="Burger G."/>
            <person name="Gray M.W."/>
            <person name="Holland P.W.H."/>
            <person name="King N."/>
            <person name="Lang F.B.F."/>
            <person name="Roger A.J."/>
            <person name="Ruiz-Trillo I."/>
            <person name="Haas B."/>
            <person name="Nusbaum C."/>
            <person name="Birren B."/>
        </authorList>
    </citation>
    <scope>NUCLEOTIDE SEQUENCE [LARGE SCALE GENOMIC DNA]</scope>
    <source>
        <strain evidence="1 2">JP610</strain>
    </source>
</reference>
<dbReference type="AlphaFoldDB" id="A0A0L0FYJ0"/>
<feature type="non-terminal residue" evidence="1">
    <location>
        <position position="1"/>
    </location>
</feature>
<name>A0A0L0FYJ0_9EUKA</name>
<accession>A0A0L0FYJ0</accession>
<evidence type="ECO:0000313" key="2">
    <source>
        <dbReference type="Proteomes" id="UP000054560"/>
    </source>
</evidence>
<dbReference type="RefSeq" id="XP_014155802.1">
    <property type="nucleotide sequence ID" value="XM_014300327.1"/>
</dbReference>
<protein>
    <submittedName>
        <fullName evidence="1">Uncharacterized protein</fullName>
    </submittedName>
</protein>
<dbReference type="Proteomes" id="UP000054560">
    <property type="component" value="Unassembled WGS sequence"/>
</dbReference>